<evidence type="ECO:0000313" key="3">
    <source>
        <dbReference type="Proteomes" id="UP000249248"/>
    </source>
</evidence>
<evidence type="ECO:0000256" key="1">
    <source>
        <dbReference type="SAM" id="Phobius"/>
    </source>
</evidence>
<feature type="transmembrane region" description="Helical" evidence="1">
    <location>
        <begin position="145"/>
        <end position="165"/>
    </location>
</feature>
<evidence type="ECO:0008006" key="4">
    <source>
        <dbReference type="Google" id="ProtNLM"/>
    </source>
</evidence>
<feature type="transmembrane region" description="Helical" evidence="1">
    <location>
        <begin position="469"/>
        <end position="496"/>
    </location>
</feature>
<dbReference type="PANTHER" id="PTHR34289">
    <property type="entry name" value="PROTEIN, PUTATIVE (DUF819)-RELATED"/>
    <property type="match status" value="1"/>
</dbReference>
<dbReference type="AlphaFoldDB" id="A0A2W1NJI8"/>
<dbReference type="Proteomes" id="UP000249248">
    <property type="component" value="Unassembled WGS sequence"/>
</dbReference>
<dbReference type="Pfam" id="PF05684">
    <property type="entry name" value="DUF819"/>
    <property type="match status" value="1"/>
</dbReference>
<feature type="transmembrane region" description="Helical" evidence="1">
    <location>
        <begin position="442"/>
        <end position="463"/>
    </location>
</feature>
<sequence>MTLVKRINFDQIGGVLYQDEVQNFVIDFDNYRNYSLSVNDSIYPTLSNGLVLIKDFQLGEHSIALVKTGEKTIKKKFKYNRTAPLITNDAVVFGLLFLVLVLIFRTAEMPIFKKFYGIVPALLLCYFIPAILNSLNIISSDISNLYFVASRYLLPASLILLCLSIDIQGIKRLGGKAVIMFFAATIGIIIGGPIALYLVSLAAPEVLTGGLWRGLATVAGSWIGGGANQAAMLEVYQASDKLFSKMIIVDVVVANIFMSVLLFGTGQNKRLNKFFKADDSAIEALKTKMEAFQKSVEKVLTFKSLTYMLGIVFGLVGLAHLLSGYIAPGIEEWLESIKSSSPNAAILFTSFGSGFFWLVVLSTIFGVILSFTKARNFEGIGASKVGSLFLYILVATIGTKMNIAEMIREWNDFVYLFAIGLIWILIHALFLFVVAKIIKAPFFYVAVGSQANVGGAASAPVVASAFSPALAPVGVLLAVLGYAVGTFGAILCTILMQSISV</sequence>
<accession>A0A2W1NJI8</accession>
<protein>
    <recommendedName>
        <fullName evidence="4">DUF819 family protein</fullName>
    </recommendedName>
</protein>
<keyword evidence="1" id="KW-0472">Membrane</keyword>
<feature type="transmembrane region" description="Helical" evidence="1">
    <location>
        <begin position="242"/>
        <end position="263"/>
    </location>
</feature>
<name>A0A2W1NJI8_9FLAO</name>
<feature type="transmembrane region" description="Helical" evidence="1">
    <location>
        <begin position="413"/>
        <end position="435"/>
    </location>
</feature>
<feature type="transmembrane region" description="Helical" evidence="1">
    <location>
        <begin position="381"/>
        <end position="401"/>
    </location>
</feature>
<feature type="transmembrane region" description="Helical" evidence="1">
    <location>
        <begin position="177"/>
        <end position="199"/>
    </location>
</feature>
<gene>
    <name evidence="2" type="ORF">DNU06_16515</name>
</gene>
<organism evidence="2 3">
    <name type="scientific">Putridiphycobacter roseus</name>
    <dbReference type="NCBI Taxonomy" id="2219161"/>
    <lineage>
        <taxon>Bacteria</taxon>
        <taxon>Pseudomonadati</taxon>
        <taxon>Bacteroidota</taxon>
        <taxon>Flavobacteriia</taxon>
        <taxon>Flavobacteriales</taxon>
        <taxon>Crocinitomicaceae</taxon>
        <taxon>Putridiphycobacter</taxon>
    </lineage>
</organism>
<dbReference type="OrthoDB" id="653763at2"/>
<feature type="transmembrane region" description="Helical" evidence="1">
    <location>
        <begin position="346"/>
        <end position="369"/>
    </location>
</feature>
<keyword evidence="1" id="KW-0812">Transmembrane</keyword>
<feature type="transmembrane region" description="Helical" evidence="1">
    <location>
        <begin position="305"/>
        <end position="326"/>
    </location>
</feature>
<reference evidence="2 3" key="1">
    <citation type="submission" date="2018-06" db="EMBL/GenBank/DDBJ databases">
        <title>The draft genome sequence of Crocinitomix sp. SM1701.</title>
        <authorList>
            <person name="Zhang X."/>
        </authorList>
    </citation>
    <scope>NUCLEOTIDE SEQUENCE [LARGE SCALE GENOMIC DNA]</scope>
    <source>
        <strain evidence="2 3">SM1701</strain>
    </source>
</reference>
<feature type="transmembrane region" description="Helical" evidence="1">
    <location>
        <begin position="116"/>
        <end position="139"/>
    </location>
</feature>
<keyword evidence="3" id="KW-1185">Reference proteome</keyword>
<dbReference type="InterPro" id="IPR008537">
    <property type="entry name" value="DUF819"/>
</dbReference>
<feature type="transmembrane region" description="Helical" evidence="1">
    <location>
        <begin position="85"/>
        <end position="104"/>
    </location>
</feature>
<dbReference type="EMBL" id="QKSB01000017">
    <property type="protein sequence ID" value="PZE15782.1"/>
    <property type="molecule type" value="Genomic_DNA"/>
</dbReference>
<keyword evidence="1" id="KW-1133">Transmembrane helix</keyword>
<proteinExistence type="predicted"/>
<dbReference type="PANTHER" id="PTHR34289:SF8">
    <property type="entry name" value="DUF819 DOMAIN-CONTAINING PROTEIN"/>
    <property type="match status" value="1"/>
</dbReference>
<comment type="caution">
    <text evidence="2">The sequence shown here is derived from an EMBL/GenBank/DDBJ whole genome shotgun (WGS) entry which is preliminary data.</text>
</comment>
<evidence type="ECO:0000313" key="2">
    <source>
        <dbReference type="EMBL" id="PZE15782.1"/>
    </source>
</evidence>